<keyword evidence="1" id="KW-0175">Coiled coil</keyword>
<keyword evidence="3" id="KW-1185">Reference proteome</keyword>
<protein>
    <submittedName>
        <fullName evidence="2">Uncharacterized protein</fullName>
    </submittedName>
</protein>
<evidence type="ECO:0000256" key="1">
    <source>
        <dbReference type="SAM" id="Coils"/>
    </source>
</evidence>
<dbReference type="AlphaFoldDB" id="A0A4D6LMU1"/>
<dbReference type="Proteomes" id="UP000501690">
    <property type="component" value="Linkage Group LG4"/>
</dbReference>
<reference evidence="2 3" key="1">
    <citation type="submission" date="2019-04" db="EMBL/GenBank/DDBJ databases">
        <title>An improved genome assembly and genetic linkage map for asparagus bean, Vigna unguiculata ssp. sesquipedialis.</title>
        <authorList>
            <person name="Xia Q."/>
            <person name="Zhang R."/>
            <person name="Dong Y."/>
        </authorList>
    </citation>
    <scope>NUCLEOTIDE SEQUENCE [LARGE SCALE GENOMIC DNA]</scope>
    <source>
        <tissue evidence="2">Leaf</tissue>
    </source>
</reference>
<proteinExistence type="predicted"/>
<organism evidence="2 3">
    <name type="scientific">Vigna unguiculata</name>
    <name type="common">Cowpea</name>
    <dbReference type="NCBI Taxonomy" id="3917"/>
    <lineage>
        <taxon>Eukaryota</taxon>
        <taxon>Viridiplantae</taxon>
        <taxon>Streptophyta</taxon>
        <taxon>Embryophyta</taxon>
        <taxon>Tracheophyta</taxon>
        <taxon>Spermatophyta</taxon>
        <taxon>Magnoliopsida</taxon>
        <taxon>eudicotyledons</taxon>
        <taxon>Gunneridae</taxon>
        <taxon>Pentapetalae</taxon>
        <taxon>rosids</taxon>
        <taxon>fabids</taxon>
        <taxon>Fabales</taxon>
        <taxon>Fabaceae</taxon>
        <taxon>Papilionoideae</taxon>
        <taxon>50 kb inversion clade</taxon>
        <taxon>NPAAA clade</taxon>
        <taxon>indigoferoid/millettioid clade</taxon>
        <taxon>Phaseoleae</taxon>
        <taxon>Vigna</taxon>
    </lineage>
</organism>
<gene>
    <name evidence="2" type="ORF">DEO72_LG4g849</name>
</gene>
<dbReference type="EMBL" id="CP039348">
    <property type="protein sequence ID" value="QCD89897.1"/>
    <property type="molecule type" value="Genomic_DNA"/>
</dbReference>
<evidence type="ECO:0000313" key="3">
    <source>
        <dbReference type="Proteomes" id="UP000501690"/>
    </source>
</evidence>
<name>A0A4D6LMU1_VIGUN</name>
<accession>A0A4D6LMU1</accession>
<evidence type="ECO:0000313" key="2">
    <source>
        <dbReference type="EMBL" id="QCD89897.1"/>
    </source>
</evidence>
<feature type="coiled-coil region" evidence="1">
    <location>
        <begin position="221"/>
        <end position="248"/>
    </location>
</feature>
<sequence>MSIKEEMREQMREEMREEIKKEMKKEYFDMKAQLLADMREKLASPSAQPCNPPQQPSLICVSTKGSCDVPLEEASLTVDADYELFIDDLLQSLVALDSYLHALQLIGLVISSKVIIMSHGHHGRSFFLYCRRSFQFVHWIIDGQEKLLKCEAKFTRKFEELTKSAFTQGITPPNELDVWCDVVGTKKGRIYGLGMESTVIRGWPYYHGTSSSNGLIQSQELEKLRKDLEGVKQERDELRIKIVNIERLFKENNAMIRQWMNSINRQSMPLSFE</sequence>